<feature type="domain" description="Trimeric autotransporter adhesin YadA-like stalk" evidence="14">
    <location>
        <begin position="1632"/>
        <end position="1671"/>
    </location>
</feature>
<dbReference type="InterPro" id="IPR024973">
    <property type="entry name" value="ESPR"/>
</dbReference>
<evidence type="ECO:0000256" key="1">
    <source>
        <dbReference type="ARBA" id="ARBA00004241"/>
    </source>
</evidence>
<dbReference type="Pfam" id="PF05658">
    <property type="entry name" value="YadA_head"/>
    <property type="match status" value="4"/>
</dbReference>
<dbReference type="GO" id="GO:0009279">
    <property type="term" value="C:cell outer membrane"/>
    <property type="evidence" value="ECO:0007669"/>
    <property type="project" value="UniProtKB-SubCell"/>
</dbReference>
<proteinExistence type="inferred from homology"/>
<dbReference type="SUPFAM" id="SSF101967">
    <property type="entry name" value="Adhesin YadA, collagen-binding domain"/>
    <property type="match status" value="9"/>
</dbReference>
<dbReference type="Gene3D" id="3.30.1300.30">
    <property type="entry name" value="GSPII I/J protein-like"/>
    <property type="match status" value="1"/>
</dbReference>
<evidence type="ECO:0000313" key="17">
    <source>
        <dbReference type="Proteomes" id="UP000007472"/>
    </source>
</evidence>
<gene>
    <name evidence="16" type="ordered locus">TEQUI_0561</name>
</gene>
<keyword evidence="4" id="KW-0813">Transport</keyword>
<dbReference type="GO" id="GO:0009986">
    <property type="term" value="C:cell surface"/>
    <property type="evidence" value="ECO:0007669"/>
    <property type="project" value="UniProtKB-SubCell"/>
</dbReference>
<evidence type="ECO:0000256" key="5">
    <source>
        <dbReference type="ARBA" id="ARBA00022452"/>
    </source>
</evidence>
<evidence type="ECO:0000256" key="10">
    <source>
        <dbReference type="ARBA" id="ARBA00023237"/>
    </source>
</evidence>
<accession>A0A654KGD5</accession>
<dbReference type="Pfam" id="PF03895">
    <property type="entry name" value="YadA_anchor"/>
    <property type="match status" value="1"/>
</dbReference>
<evidence type="ECO:0000256" key="6">
    <source>
        <dbReference type="ARBA" id="ARBA00022692"/>
    </source>
</evidence>
<keyword evidence="6" id="KW-0812">Transmembrane</keyword>
<keyword evidence="5" id="KW-1134">Transmembrane beta strand</keyword>
<keyword evidence="10" id="KW-0998">Cell outer membrane</keyword>
<keyword evidence="7" id="KW-0732">Signal</keyword>
<feature type="compositionally biased region" description="Low complexity" evidence="11">
    <location>
        <begin position="1388"/>
        <end position="1397"/>
    </location>
</feature>
<dbReference type="InterPro" id="IPR011049">
    <property type="entry name" value="Serralysin-like_metalloprot_C"/>
</dbReference>
<dbReference type="Pfam" id="PF05662">
    <property type="entry name" value="YadA_stalk"/>
    <property type="match status" value="2"/>
</dbReference>
<dbReference type="InterPro" id="IPR005594">
    <property type="entry name" value="YadA_C"/>
</dbReference>
<dbReference type="Gene3D" id="2.150.10.10">
    <property type="entry name" value="Serralysin-like metalloprotease, C-terminal"/>
    <property type="match status" value="8"/>
</dbReference>
<dbReference type="Pfam" id="PF13018">
    <property type="entry name" value="ESPR"/>
    <property type="match status" value="1"/>
</dbReference>
<dbReference type="SUPFAM" id="SSF54523">
    <property type="entry name" value="Pili subunits"/>
    <property type="match status" value="1"/>
</dbReference>
<evidence type="ECO:0000259" key="12">
    <source>
        <dbReference type="Pfam" id="PF03895"/>
    </source>
</evidence>
<dbReference type="InterPro" id="IPR045584">
    <property type="entry name" value="Pilin-like"/>
</dbReference>
<feature type="domain" description="Trimeric autotransporter adhesin YadA-like C-terminal membrane anchor" evidence="12">
    <location>
        <begin position="1682"/>
        <end position="1742"/>
    </location>
</feature>
<evidence type="ECO:0000259" key="15">
    <source>
        <dbReference type="Pfam" id="PF13018"/>
    </source>
</evidence>
<feature type="domain" description="Trimeric autotransporter adhesin YadA-like head" evidence="13">
    <location>
        <begin position="220"/>
        <end position="239"/>
    </location>
</feature>
<reference evidence="16 17" key="1">
    <citation type="journal article" date="2011" name="J. Bacteriol.">
        <title>Genome sequence of Taylorella equigenitalis MCE9, the causative agent of contagious equine metritis.</title>
        <authorList>
            <person name="Hebert L."/>
            <person name="Moumen B."/>
            <person name="Duquesne F."/>
            <person name="Breuil M.F."/>
            <person name="Laugier C."/>
            <person name="Batto J.M."/>
            <person name="Renault P."/>
            <person name="Petry S."/>
        </authorList>
    </citation>
    <scope>NUCLEOTIDE SEQUENCE [LARGE SCALE GENOMIC DNA]</scope>
    <source>
        <strain evidence="16 17">MCE9</strain>
    </source>
</reference>
<comment type="subcellular location">
    <subcellularLocation>
        <location evidence="2">Cell outer membrane</location>
    </subcellularLocation>
    <subcellularLocation>
        <location evidence="1">Cell surface</location>
    </subcellularLocation>
</comment>
<evidence type="ECO:0000256" key="7">
    <source>
        <dbReference type="ARBA" id="ARBA00022729"/>
    </source>
</evidence>
<keyword evidence="8" id="KW-0653">Protein transport</keyword>
<feature type="domain" description="Trimeric autotransporter adhesin YadA-like head" evidence="13">
    <location>
        <begin position="570"/>
        <end position="593"/>
    </location>
</feature>
<feature type="domain" description="Trimeric autotransporter adhesin YadA-like stalk" evidence="14">
    <location>
        <begin position="1162"/>
        <end position="1196"/>
    </location>
</feature>
<dbReference type="CDD" id="cd12820">
    <property type="entry name" value="LbR_YadA-like"/>
    <property type="match status" value="3"/>
</dbReference>
<evidence type="ECO:0000259" key="14">
    <source>
        <dbReference type="Pfam" id="PF05662"/>
    </source>
</evidence>
<feature type="region of interest" description="Disordered" evidence="11">
    <location>
        <begin position="1388"/>
        <end position="1412"/>
    </location>
</feature>
<evidence type="ECO:0000256" key="9">
    <source>
        <dbReference type="ARBA" id="ARBA00023136"/>
    </source>
</evidence>
<feature type="domain" description="ESPR" evidence="15">
    <location>
        <begin position="1"/>
        <end position="36"/>
    </location>
</feature>
<feature type="domain" description="Trimeric autotransporter adhesin YadA-like head" evidence="13">
    <location>
        <begin position="857"/>
        <end position="880"/>
    </location>
</feature>
<evidence type="ECO:0000256" key="8">
    <source>
        <dbReference type="ARBA" id="ARBA00022927"/>
    </source>
</evidence>
<dbReference type="EMBL" id="CP002456">
    <property type="protein sequence ID" value="ADU91503.1"/>
    <property type="molecule type" value="Genomic_DNA"/>
</dbReference>
<comment type="similarity">
    <text evidence="3">Belongs to the autotransporter-2 (AT-2) (TC 1.B.40) family.</text>
</comment>
<evidence type="ECO:0000256" key="11">
    <source>
        <dbReference type="SAM" id="MobiDB-lite"/>
    </source>
</evidence>
<evidence type="ECO:0000259" key="13">
    <source>
        <dbReference type="Pfam" id="PF05658"/>
    </source>
</evidence>
<dbReference type="GO" id="GO:0015031">
    <property type="term" value="P:protein transport"/>
    <property type="evidence" value="ECO:0007669"/>
    <property type="project" value="UniProtKB-KW"/>
</dbReference>
<evidence type="ECO:0000313" key="16">
    <source>
        <dbReference type="EMBL" id="ADU91503.1"/>
    </source>
</evidence>
<evidence type="ECO:0000256" key="3">
    <source>
        <dbReference type="ARBA" id="ARBA00005848"/>
    </source>
</evidence>
<name>A0A654KGD5_TAYEM</name>
<keyword evidence="9" id="KW-0472">Membrane</keyword>
<evidence type="ECO:0000256" key="4">
    <source>
        <dbReference type="ARBA" id="ARBA00022448"/>
    </source>
</evidence>
<dbReference type="InterPro" id="IPR008635">
    <property type="entry name" value="Coiled_stalk_dom"/>
</dbReference>
<dbReference type="Gene3D" id="2.20.70.140">
    <property type="match status" value="1"/>
</dbReference>
<evidence type="ECO:0000256" key="2">
    <source>
        <dbReference type="ARBA" id="ARBA00004442"/>
    </source>
</evidence>
<organism evidence="16 17">
    <name type="scientific">Taylorella equigenitalis (strain MCE9)</name>
    <dbReference type="NCBI Taxonomy" id="937774"/>
    <lineage>
        <taxon>Bacteria</taxon>
        <taxon>Pseudomonadati</taxon>
        <taxon>Pseudomonadota</taxon>
        <taxon>Betaproteobacteria</taxon>
        <taxon>Burkholderiales</taxon>
        <taxon>Alcaligenaceae</taxon>
        <taxon>Taylorella</taxon>
    </lineage>
</organism>
<protein>
    <submittedName>
        <fullName evidence="16">Uncharacterized protein</fullName>
    </submittedName>
</protein>
<dbReference type="InterPro" id="IPR008640">
    <property type="entry name" value="Adhesin_Head_dom"/>
</dbReference>
<dbReference type="Proteomes" id="UP000007472">
    <property type="component" value="Chromosome"/>
</dbReference>
<feature type="domain" description="Trimeric autotransporter adhesin YadA-like head" evidence="13">
    <location>
        <begin position="596"/>
        <end position="622"/>
    </location>
</feature>
<dbReference type="KEGG" id="teq:TEQUI_0561"/>
<sequence>MNKVYKSLYNETLGAWVAVSENTKSHGKKSNTSKLAMVAMFFLSMCGVAYPQTQAQPQLNAQGNLISNTNTVTDATDSVVLGKENQVTKLQDSVVLGKKNTVKNIEDGQNLTELVVFGTQNNILTNKSISIGSQTQIGFDQNKLRNIRTRGYVRNYIVEIYGPSEDLASNRDLLKRKADGDKRLQGFTVGRNIALGHKALTMGSDLISIGTDSAVFGWKSIGIGHRNTAFGESSIAIGDKNISSRNHEVVIGTNNNSHSLGGVTIGAENDAKGVGNIAIGSLNKFRLLQSPAKHPEFIPGSIGIGLDNYIDGVDSIVMGTSNHALGRNQVVTGYKNLTESSARSVVSGYNNIAWGSLIAIGAQNHTYYSTGAMMIGDSNYIGTHKAEEIAKFDQIISENMTNYADSFQTEKPSGLKWDNSNIDSLGNDNLLKSQILLNEVDDFDKKLREALKSQEKQIVDDEGGLSNPNNNYNNRSIAFGSFNTILGQYSLAIGYGNKSRSYNTTLIGRDNLSIGEYSQLVGTENVSVQQFASILGFGNRISKETPFILKGNSQPVINGSALGVRNYVSAAYATGLGYRNTALNTYSTAIGARNLAKGEQSFAGGYFSTAEGNRSLALGYYSYSNFKANAIGLYSVALGDYSNSYGVTNRSLGINSSTFGNNNVAGKLTTQETIYELSDEFDVFAGASGNTHGTSISAENGERLKFLNVFGVDTNILLAHENLNVDKTKHKDYDQNKPNAYLPVYGGYQVALGYNNYAVGDKTLSSGYYNLALGNQSLAVGQFNLSKDDKTSSLGFFNRAMARNATALGSSNLVGYLKPTKEQIDAEKGNFSTAVGYANASFGKNAHTFGSRNIAAADFATAIGHESIASESNSVALGVEAHATKSRAIASGYQAYAYGFLSSAYGDTAHAFGESSLALGRHNESFMAQSFSTGDANKVNGRYSGAYGYANQVKSPSAYAYGNKNIVNSNSSGAFGNFNTIEETADRTYVLGRNVTVANANSVILGNMSESKAATAFTKSQVDFLTLKAEFAGIANEKFGVVSVGAADKSQAKDTINLTVARAIAQKDLVQNFLSENLKYADAFVAKRQEIEAEELKKDPQFDVSTITNEVVEKRLLDGGITKPAELPENIKDLDLATLTKIAEGKFKDAYELADAKVGPRQIVNVAAGQITADSTDAINGSQLYSVAKALNEKIVSDLASAGAGKLESFVFKGNTDKVGNANAGITLNKDNKTLTIGGTGVDLNKFDDGHNIMTFAEGEKITIAVKKAPEFNGLKLGKVGTPAANPGDPMGPATPGMLTIIGADNKEHTIKVVDGAGALGDAADSKKPRMQVDGSDLATMADGYKITAGTKSANASLNSEIEFKGEGGLTTEVSQEGGKTVVTVKLSTTPSSSGSTLEVGANKPADEDGANPVEGVKELNIVGHADNKDKPTTDFDAGKNIQTTVAKDSSGKTTVQVALKKDLSVRSMKVGGDGKNGTEKGNGQIDLANEDGSFTTIAVNKEGASALGKTAKKPRLTVKGKDGVSEDIATLQDGLSFQGDGDKALNKTLNSTVKITGGQKDATKLSKAPNVGVMVEGDGENQVLAVRLSKNLTGLESAEFGDDVTVNASGLQIKDGPSVTKDGIDAGGKAIANVADGVKPTDATNFGQLTKTRNELRGQIETSRQDANAGTATAMAVGTLPQAYRPGQSVVGMSGSTYEGHTGFAVGVSTVTKNGKWILKGNVSGNGRGGLGASIGAGYSWD</sequence>